<organism evidence="2 3">
    <name type="scientific">Candida metapsilosis</name>
    <dbReference type="NCBI Taxonomy" id="273372"/>
    <lineage>
        <taxon>Eukaryota</taxon>
        <taxon>Fungi</taxon>
        <taxon>Dikarya</taxon>
        <taxon>Ascomycota</taxon>
        <taxon>Saccharomycotina</taxon>
        <taxon>Pichiomycetes</taxon>
        <taxon>Debaryomycetaceae</taxon>
        <taxon>Candida/Lodderomyces clade</taxon>
        <taxon>Candida</taxon>
    </lineage>
</organism>
<dbReference type="InterPro" id="IPR013940">
    <property type="entry name" value="Spo22/ZIP4/TEX11"/>
</dbReference>
<evidence type="ECO:0000313" key="3">
    <source>
        <dbReference type="Proteomes" id="UP000669133"/>
    </source>
</evidence>
<dbReference type="GO" id="GO:0051321">
    <property type="term" value="P:meiotic cell cycle"/>
    <property type="evidence" value="ECO:0007669"/>
    <property type="project" value="UniProtKB-KW"/>
</dbReference>
<sequence length="866" mass="98939">MKQLVSNLQGTAVNLIKTGREIYNTLNSKEYEGNTDLLLQKKIDLIVPIAENMQRNVVQDPSLVQLPTNLQESIDSVGSDIWNLGGQLNINKETLHGVKYFAIILLIIYDSFNPSIDRSFSILSCLISLLSSCISTNILGVAKKCQNFAETILNKLLTIDRDCELDRSNKNLINDYNSKFLLLSLSYEVVSGDFDTAKVYEARLANLNSQIPLDFVLETSRVLYNSALDLFEKGNYEVAQSLSAMSIKFMEKIVTEESQDPIKTRYLQTYILLIKCYKCIDTNDSKDRAVSAVKLIQSQFPSKFEVYGLYFEVGEMSDTRSTDEVMMRMVMSIPMEDNFERILNLLKQNVQYSFKGVNNCLDYLLTNLYSSGNQQTGLLVITKFIVNAELAQKEEPQLRIKELELFSELAERTLQHPLDLNTKMSALALLWKQGMNAYKTQDYNQSSGWLKLSLARLLYIEHSESQDRGKVIRAIENNYLLSGDANAVLDLHKEMDLEDQESMLSQYNLFRAYTLLKDEANAAQQFSKIVENTANAHTILAIAACIIEATDNLSNEFIKNSFLKLLSVLFSKQVNEEFIQNLISFGIILPICCRCAILMFSNDIESHSDEVTESNLQNLCEILQESCNFATRTSHARDIGIQLCQICIGFICLISPDIEKSRYHNILTWKARAWILTFLFLCKKEDLGIDDWSFIKKHCENMIEEFKNNEMQSDEQFSCLKQLGTFQFQAELIVGSTEQVQAMVLDCSRLEPKAAMELYEVYVNLLIYSKRTLAKHTKSSILLSIINCTLGYADAKYLSKLVTWIRFFLETSDDQFESEKEKVVFQFYRMYQSNIVSAGVPSFEIEWLASVSWNLGVKKIMYVLDV</sequence>
<evidence type="ECO:0000256" key="1">
    <source>
        <dbReference type="ARBA" id="ARBA00023254"/>
    </source>
</evidence>
<accession>A0A8H7Z8X1</accession>
<comment type="caution">
    <text evidence="2">The sequence shown here is derived from an EMBL/GenBank/DDBJ whole genome shotgun (WGS) entry which is preliminary data.</text>
</comment>
<dbReference type="GO" id="GO:0090173">
    <property type="term" value="P:regulation of synaptonemal complex assembly"/>
    <property type="evidence" value="ECO:0007669"/>
    <property type="project" value="InterPro"/>
</dbReference>
<evidence type="ECO:0000313" key="2">
    <source>
        <dbReference type="EMBL" id="KAG5417432.1"/>
    </source>
</evidence>
<gene>
    <name evidence="2" type="ORF">I9W82_005066</name>
</gene>
<dbReference type="RefSeq" id="XP_067546548.1">
    <property type="nucleotide sequence ID" value="XM_067694204.1"/>
</dbReference>
<keyword evidence="1" id="KW-0469">Meiosis</keyword>
<name>A0A8H7Z8X1_9ASCO</name>
<dbReference type="PANTHER" id="PTHR40375:SF2">
    <property type="entry name" value="SPORULATION-SPECIFIC PROTEIN 22"/>
    <property type="match status" value="1"/>
</dbReference>
<protein>
    <submittedName>
        <fullName evidence="2">SPO22</fullName>
    </submittedName>
</protein>
<dbReference type="Pfam" id="PF08631">
    <property type="entry name" value="SPO22"/>
    <property type="match status" value="1"/>
</dbReference>
<dbReference type="Proteomes" id="UP000669133">
    <property type="component" value="Unassembled WGS sequence"/>
</dbReference>
<dbReference type="EMBL" id="JAEOAQ010000007">
    <property type="protein sequence ID" value="KAG5417432.1"/>
    <property type="molecule type" value="Genomic_DNA"/>
</dbReference>
<reference evidence="2 3" key="1">
    <citation type="submission" date="2020-12" db="EMBL/GenBank/DDBJ databases">
        <title>Effect of drift, selection, and recombination on the evolution of hybrid genomes in Candida yeast pathogens.</title>
        <authorList>
            <person name="Mixao V."/>
            <person name="Ksiezopolska E."/>
            <person name="Saus E."/>
            <person name="Boekhout T."/>
            <person name="Gacser A."/>
            <person name="Gabaldon T."/>
        </authorList>
    </citation>
    <scope>NUCLEOTIDE SEQUENCE [LARGE SCALE GENOMIC DNA]</scope>
    <source>
        <strain evidence="2 3">BP57</strain>
    </source>
</reference>
<dbReference type="PANTHER" id="PTHR40375">
    <property type="entry name" value="SPORULATION-SPECIFIC PROTEIN 22"/>
    <property type="match status" value="1"/>
</dbReference>
<dbReference type="InterPro" id="IPR039057">
    <property type="entry name" value="Spo22/ZIP4"/>
</dbReference>
<dbReference type="GeneID" id="93653695"/>
<proteinExistence type="predicted"/>
<dbReference type="AlphaFoldDB" id="A0A8H7Z8X1"/>
<dbReference type="OrthoDB" id="65716at2759"/>
<keyword evidence="3" id="KW-1185">Reference proteome</keyword>